<organism evidence="1 2">
    <name type="scientific">Candidatus Berkelbacteria bacterium Licking1014_2</name>
    <dbReference type="NCBI Taxonomy" id="2017146"/>
    <lineage>
        <taxon>Bacteria</taxon>
        <taxon>Candidatus Berkelbacteria</taxon>
    </lineage>
</organism>
<reference evidence="1 2" key="1">
    <citation type="submission" date="2017-07" db="EMBL/GenBank/DDBJ databases">
        <title>Mechanisms for carbon and nitrogen cycling indicate functional differentiation within the Candidate Phyla Radiation.</title>
        <authorList>
            <person name="Danczak R.E."/>
            <person name="Johnston M.D."/>
            <person name="Kenah C."/>
            <person name="Slattery M."/>
            <person name="Wrighton K.C."/>
            <person name="Wilkins M.J."/>
        </authorList>
    </citation>
    <scope>NUCLEOTIDE SEQUENCE [LARGE SCALE GENOMIC DNA]</scope>
    <source>
        <strain evidence="1">Licking1014_2</strain>
    </source>
</reference>
<gene>
    <name evidence="1" type="ORF">CEN88_241</name>
</gene>
<dbReference type="Proteomes" id="UP000318711">
    <property type="component" value="Unassembled WGS sequence"/>
</dbReference>
<name>A0A554LVU4_9BACT</name>
<comment type="caution">
    <text evidence="1">The sequence shown here is derived from an EMBL/GenBank/DDBJ whole genome shotgun (WGS) entry which is preliminary data.</text>
</comment>
<evidence type="ECO:0000313" key="1">
    <source>
        <dbReference type="EMBL" id="TSC96981.1"/>
    </source>
</evidence>
<feature type="non-terminal residue" evidence="1">
    <location>
        <position position="394"/>
    </location>
</feature>
<accession>A0A554LVU4</accession>
<sequence>MLNRFIAYGLLVVLLLSFVVGGKWKGTKAAYEVGQNQVLCVGLDEDVAKSCSGESCEGRDITVKNGGKLIADGSHIFGDLFVENGGEVTHSPLNKDKQPTGFDAYEYWGIAWDGWFYVQTANQDYFFFIDSDDGHRLYIDRTADSDGSAIIDERDFDVGGDQRKPVNNSKYTAASCTENPSGSGRYYCTYNLPQRNTLGTQAMVGSTYGTGGDIYQVRFDSVGLYKIRIKYYDWGGYAGFAMLHSIGMGPNFQYASTINKGIQYSRFDSSANTANGDGLMASFYDFTGEPAFGTDDSKPFQSKYLRLKAITKSLFISYTSYTNPIRTPDFNFSNGNPWYVANTSASQPNPGSFFGRAAELNNGGLNLTVNNLYISNGGKINVSKKGLYWYSGLP</sequence>
<proteinExistence type="predicted"/>
<dbReference type="EMBL" id="VMGL01000024">
    <property type="protein sequence ID" value="TSC96981.1"/>
    <property type="molecule type" value="Genomic_DNA"/>
</dbReference>
<protein>
    <submittedName>
        <fullName evidence="1">Uncharacterized protein</fullName>
    </submittedName>
</protein>
<dbReference type="AlphaFoldDB" id="A0A554LVU4"/>
<evidence type="ECO:0000313" key="2">
    <source>
        <dbReference type="Proteomes" id="UP000318711"/>
    </source>
</evidence>